<dbReference type="PANTHER" id="PTHR43639">
    <property type="entry name" value="OXIDOREDUCTASE, SHORT-CHAIN DEHYDROGENASE/REDUCTASE FAMILY (AFU_ORTHOLOGUE AFUA_5G02870)"/>
    <property type="match status" value="1"/>
</dbReference>
<comment type="similarity">
    <text evidence="1">Belongs to the short-chain dehydrogenases/reductases (SDR) family.</text>
</comment>
<dbReference type="PRINTS" id="PR00081">
    <property type="entry name" value="GDHRDH"/>
</dbReference>
<sequence length="146" mass="15543">MSKGALDQLTPHFARHLAPRRITVNSVLPGATDNGSAAFQMPEVREPMSQLSAFKRLEEPEEIANVVVFLATDQARSIAGASLDATGGSLLGQQSAGRRPPSAMRTETTSASPAADVTPPAAVRLLRLPFPSFPFIPLSPKVSRLR</sequence>
<gene>
    <name evidence="4" type="ORF">R5U08_37630</name>
</gene>
<name>A0ABZ0KNM6_STRC4</name>
<protein>
    <submittedName>
        <fullName evidence="4">SDR family oxidoreductase</fullName>
    </submittedName>
</protein>
<evidence type="ECO:0000256" key="1">
    <source>
        <dbReference type="ARBA" id="ARBA00006484"/>
    </source>
</evidence>
<keyword evidence="5" id="KW-1185">Reference proteome</keyword>
<dbReference type="Pfam" id="PF13561">
    <property type="entry name" value="adh_short_C2"/>
    <property type="match status" value="1"/>
</dbReference>
<reference evidence="4 5" key="1">
    <citation type="journal article" date="2021" name="J. Microbiol. Biotechnol.">
        <title>An Efficient Markerless Deletion System Suitable for the Industrial Strains of Streptomyces.</title>
        <authorList>
            <person name="Dong J."/>
            <person name="Wei J."/>
            <person name="Li H."/>
            <person name="Zhao S."/>
            <person name="Guan W."/>
        </authorList>
    </citation>
    <scope>NUCLEOTIDE SEQUENCE [LARGE SCALE GENOMIC DNA]</scope>
    <source>
        <strain evidence="4 5">CICC 11043</strain>
    </source>
</reference>
<evidence type="ECO:0000256" key="3">
    <source>
        <dbReference type="SAM" id="MobiDB-lite"/>
    </source>
</evidence>
<reference evidence="4 5" key="2">
    <citation type="journal article" date="2024" name="Microb. Biotechnol.">
        <title>The involvement of multiple ABC transporters in daunorubicin efflux in Streptomyces coeruleorubidus.</title>
        <authorList>
            <person name="Dong J."/>
            <person name="Ning J."/>
            <person name="Tian Y."/>
            <person name="Li H."/>
            <person name="Chen H."/>
            <person name="Guan W."/>
        </authorList>
    </citation>
    <scope>NUCLEOTIDE SEQUENCE [LARGE SCALE GENOMIC DNA]</scope>
    <source>
        <strain evidence="4 5">CICC 11043</strain>
    </source>
</reference>
<proteinExistence type="inferred from homology"/>
<dbReference type="PANTHER" id="PTHR43639:SF1">
    <property type="entry name" value="SHORT-CHAIN DEHYDROGENASE_REDUCTASE FAMILY PROTEIN"/>
    <property type="match status" value="1"/>
</dbReference>
<evidence type="ECO:0000256" key="2">
    <source>
        <dbReference type="ARBA" id="ARBA00023002"/>
    </source>
</evidence>
<organism evidence="4 5">
    <name type="scientific">Streptomyces coeruleorubidus</name>
    <dbReference type="NCBI Taxonomy" id="116188"/>
    <lineage>
        <taxon>Bacteria</taxon>
        <taxon>Bacillati</taxon>
        <taxon>Actinomycetota</taxon>
        <taxon>Actinomycetes</taxon>
        <taxon>Kitasatosporales</taxon>
        <taxon>Streptomycetaceae</taxon>
        <taxon>Streptomyces</taxon>
    </lineage>
</organism>
<dbReference type="EMBL" id="CP137524">
    <property type="protein sequence ID" value="WOT39508.1"/>
    <property type="molecule type" value="Genomic_DNA"/>
</dbReference>
<dbReference type="Proteomes" id="UP001305002">
    <property type="component" value="Chromosome"/>
</dbReference>
<dbReference type="RefSeq" id="WP_317927693.1">
    <property type="nucleotide sequence ID" value="NZ_CP137524.1"/>
</dbReference>
<accession>A0ABZ0KNM6</accession>
<keyword evidence="2" id="KW-0560">Oxidoreductase</keyword>
<dbReference type="InterPro" id="IPR036291">
    <property type="entry name" value="NAD(P)-bd_dom_sf"/>
</dbReference>
<dbReference type="InterPro" id="IPR002347">
    <property type="entry name" value="SDR_fam"/>
</dbReference>
<dbReference type="SUPFAM" id="SSF51735">
    <property type="entry name" value="NAD(P)-binding Rossmann-fold domains"/>
    <property type="match status" value="1"/>
</dbReference>
<feature type="region of interest" description="Disordered" evidence="3">
    <location>
        <begin position="83"/>
        <end position="116"/>
    </location>
</feature>
<evidence type="ECO:0000313" key="4">
    <source>
        <dbReference type="EMBL" id="WOT39508.1"/>
    </source>
</evidence>
<dbReference type="Gene3D" id="3.40.50.720">
    <property type="entry name" value="NAD(P)-binding Rossmann-like Domain"/>
    <property type="match status" value="1"/>
</dbReference>
<evidence type="ECO:0000313" key="5">
    <source>
        <dbReference type="Proteomes" id="UP001305002"/>
    </source>
</evidence>